<comment type="similarity">
    <text evidence="3">Belongs to the prefoldin subunit beta family.</text>
</comment>
<protein>
    <recommendedName>
        <fullName evidence="4">p53 and DNA damage-regulated protein 1</fullName>
    </recommendedName>
</protein>
<evidence type="ECO:0000313" key="8">
    <source>
        <dbReference type="EMBL" id="KAF7725702.1"/>
    </source>
</evidence>
<gene>
    <name evidence="8" type="primary">PDRG1</name>
    <name evidence="8" type="ORF">EC973_009419</name>
</gene>
<dbReference type="OrthoDB" id="20282at2759"/>
<dbReference type="Gene3D" id="1.10.287.370">
    <property type="match status" value="1"/>
</dbReference>
<dbReference type="PANTHER" id="PTHR21162">
    <property type="entry name" value="P53 AND DNA DAMAGE-REGULATED PROTEIN"/>
    <property type="match status" value="1"/>
</dbReference>
<dbReference type="InterPro" id="IPR030482">
    <property type="entry name" value="PDRG1"/>
</dbReference>
<reference evidence="8" key="1">
    <citation type="submission" date="2020-01" db="EMBL/GenBank/DDBJ databases">
        <title>Genome Sequencing of Three Apophysomyces-Like Fungal Strains Confirms a Novel Fungal Genus in the Mucoromycota with divergent Burkholderia-like Endosymbiotic Bacteria.</title>
        <authorList>
            <person name="Stajich J.E."/>
            <person name="Macias A.M."/>
            <person name="Carter-House D."/>
            <person name="Lovett B."/>
            <person name="Kasson L.R."/>
            <person name="Berry K."/>
            <person name="Grigoriev I."/>
            <person name="Chang Y."/>
            <person name="Spatafora J."/>
            <person name="Kasson M.T."/>
        </authorList>
    </citation>
    <scope>NUCLEOTIDE SEQUENCE</scope>
    <source>
        <strain evidence="8">NRRL A-21654</strain>
    </source>
</reference>
<sequence length="111" mass="12804">MEDIFINKQLIIDHDRKRNGNREALNQIKKLSGEKKLWMNLGDMFIKLPVENTKSVIEQDQKSLDNSINEARTAMKEKMTELDRLEGKTSMVGFALAGMTAKDLYDINKKM</sequence>
<dbReference type="GO" id="GO:0006457">
    <property type="term" value="P:protein folding"/>
    <property type="evidence" value="ECO:0007669"/>
    <property type="project" value="InterPro"/>
</dbReference>
<dbReference type="GO" id="GO:0016272">
    <property type="term" value="C:prefoldin complex"/>
    <property type="evidence" value="ECO:0007669"/>
    <property type="project" value="InterPro"/>
</dbReference>
<evidence type="ECO:0000256" key="1">
    <source>
        <dbReference type="ARBA" id="ARBA00003581"/>
    </source>
</evidence>
<dbReference type="GO" id="GO:0051082">
    <property type="term" value="F:unfolded protein binding"/>
    <property type="evidence" value="ECO:0007669"/>
    <property type="project" value="InterPro"/>
</dbReference>
<evidence type="ECO:0000256" key="6">
    <source>
        <dbReference type="ARBA" id="ARBA00023186"/>
    </source>
</evidence>
<keyword evidence="9" id="KW-1185">Reference proteome</keyword>
<dbReference type="EMBL" id="JABAYA010000091">
    <property type="protein sequence ID" value="KAF7725702.1"/>
    <property type="molecule type" value="Genomic_DNA"/>
</dbReference>
<dbReference type="Pfam" id="PF01920">
    <property type="entry name" value="Prefoldin_2"/>
    <property type="match status" value="1"/>
</dbReference>
<evidence type="ECO:0000256" key="5">
    <source>
        <dbReference type="ARBA" id="ARBA00022490"/>
    </source>
</evidence>
<name>A0A8H7BLM5_9FUNG</name>
<comment type="subunit">
    <text evidence="7">Component of the PAQosome complex which is responsible for the biogenesis of several protein complexes and which consists of R2TP complex members RUVBL1, RUVBL2, RPAP3 and PIH1D1, URI complex members PFDN2, PFDN6, PDRG1, UXT and URI1 as well as ASDURF, POLR2E and DNAAF10/WDR92.</text>
</comment>
<dbReference type="PANTHER" id="PTHR21162:SF0">
    <property type="entry name" value="P53 AND DNA DAMAGE-REGULATED PROTEIN 1"/>
    <property type="match status" value="1"/>
</dbReference>
<dbReference type="Proteomes" id="UP000605846">
    <property type="component" value="Unassembled WGS sequence"/>
</dbReference>
<proteinExistence type="inferred from homology"/>
<keyword evidence="5" id="KW-0963">Cytoplasm</keyword>
<dbReference type="InterPro" id="IPR002777">
    <property type="entry name" value="PFD_beta-like"/>
</dbReference>
<evidence type="ECO:0000256" key="3">
    <source>
        <dbReference type="ARBA" id="ARBA00008045"/>
    </source>
</evidence>
<dbReference type="CDD" id="cd22860">
    <property type="entry name" value="PDRG1"/>
    <property type="match status" value="1"/>
</dbReference>
<comment type="subcellular location">
    <subcellularLocation>
        <location evidence="2">Cytoplasm</location>
    </subcellularLocation>
</comment>
<dbReference type="GO" id="GO:0005737">
    <property type="term" value="C:cytoplasm"/>
    <property type="evidence" value="ECO:0007669"/>
    <property type="project" value="UniProtKB-SubCell"/>
</dbReference>
<evidence type="ECO:0000256" key="4">
    <source>
        <dbReference type="ARBA" id="ARBA00016313"/>
    </source>
</evidence>
<evidence type="ECO:0000313" key="9">
    <source>
        <dbReference type="Proteomes" id="UP000605846"/>
    </source>
</evidence>
<dbReference type="AlphaFoldDB" id="A0A8H7BLM5"/>
<evidence type="ECO:0000256" key="2">
    <source>
        <dbReference type="ARBA" id="ARBA00004496"/>
    </source>
</evidence>
<dbReference type="InterPro" id="IPR009053">
    <property type="entry name" value="Prefoldin"/>
</dbReference>
<accession>A0A8H7BLM5</accession>
<evidence type="ECO:0000256" key="7">
    <source>
        <dbReference type="ARBA" id="ARBA00026022"/>
    </source>
</evidence>
<comment type="caution">
    <text evidence="8">The sequence shown here is derived from an EMBL/GenBank/DDBJ whole genome shotgun (WGS) entry which is preliminary data.</text>
</comment>
<keyword evidence="6" id="KW-0143">Chaperone</keyword>
<organism evidence="8 9">
    <name type="scientific">Apophysomyces ossiformis</name>
    <dbReference type="NCBI Taxonomy" id="679940"/>
    <lineage>
        <taxon>Eukaryota</taxon>
        <taxon>Fungi</taxon>
        <taxon>Fungi incertae sedis</taxon>
        <taxon>Mucoromycota</taxon>
        <taxon>Mucoromycotina</taxon>
        <taxon>Mucoromycetes</taxon>
        <taxon>Mucorales</taxon>
        <taxon>Mucorineae</taxon>
        <taxon>Mucoraceae</taxon>
        <taxon>Apophysomyces</taxon>
    </lineage>
</organism>
<comment type="function">
    <text evidence="1">May play a role in chaperone-mediated protein folding.</text>
</comment>
<dbReference type="SUPFAM" id="SSF46579">
    <property type="entry name" value="Prefoldin"/>
    <property type="match status" value="1"/>
</dbReference>